<reference evidence="1" key="1">
    <citation type="submission" date="2024-09" db="EMBL/GenBank/DDBJ databases">
        <title>Black Yeasts Isolated from many extreme environments.</title>
        <authorList>
            <person name="Coleine C."/>
            <person name="Stajich J.E."/>
            <person name="Selbmann L."/>
        </authorList>
    </citation>
    <scope>NUCLEOTIDE SEQUENCE</scope>
    <source>
        <strain evidence="1">CCFEE 5737</strain>
    </source>
</reference>
<dbReference type="EMBL" id="JAWDJW010002588">
    <property type="protein sequence ID" value="KAK3077703.1"/>
    <property type="molecule type" value="Genomic_DNA"/>
</dbReference>
<organism evidence="1 2">
    <name type="scientific">Coniosporium uncinatum</name>
    <dbReference type="NCBI Taxonomy" id="93489"/>
    <lineage>
        <taxon>Eukaryota</taxon>
        <taxon>Fungi</taxon>
        <taxon>Dikarya</taxon>
        <taxon>Ascomycota</taxon>
        <taxon>Pezizomycotina</taxon>
        <taxon>Dothideomycetes</taxon>
        <taxon>Dothideomycetes incertae sedis</taxon>
        <taxon>Coniosporium</taxon>
    </lineage>
</organism>
<protein>
    <submittedName>
        <fullName evidence="1">Uncharacterized protein</fullName>
    </submittedName>
</protein>
<name>A0ACC3DM73_9PEZI</name>
<accession>A0ACC3DM73</accession>
<evidence type="ECO:0000313" key="1">
    <source>
        <dbReference type="EMBL" id="KAK3077703.1"/>
    </source>
</evidence>
<keyword evidence="2" id="KW-1185">Reference proteome</keyword>
<sequence>CNNGNVSPQPIVSNTTTFLTLTTTTASATTATSTCQLEYAPAETCPSGQSCQPLACCPGLISVASKCRNPNQLLSASQAIATANAKAARDVEAEMLELELQELEEREAGDLEQQWMDALTDAALEMDAVGLE</sequence>
<proteinExistence type="predicted"/>
<comment type="caution">
    <text evidence="1">The sequence shown here is derived from an EMBL/GenBank/DDBJ whole genome shotgun (WGS) entry which is preliminary data.</text>
</comment>
<gene>
    <name evidence="1" type="ORF">LTS18_009530</name>
</gene>
<dbReference type="Proteomes" id="UP001186974">
    <property type="component" value="Unassembled WGS sequence"/>
</dbReference>
<feature type="non-terminal residue" evidence="1">
    <location>
        <position position="1"/>
    </location>
</feature>
<evidence type="ECO:0000313" key="2">
    <source>
        <dbReference type="Proteomes" id="UP001186974"/>
    </source>
</evidence>